<evidence type="ECO:0000313" key="4">
    <source>
        <dbReference type="Ensembl" id="ENSXETP00000106983"/>
    </source>
</evidence>
<protein>
    <submittedName>
        <fullName evidence="4">N-acetyltransferase 8 gene 5</fullName>
    </submittedName>
</protein>
<dbReference type="GO" id="GO:0008080">
    <property type="term" value="F:N-acetyltransferase activity"/>
    <property type="evidence" value="ECO:0007669"/>
    <property type="project" value="InterPro"/>
</dbReference>
<keyword evidence="2" id="KW-1133">Transmembrane helix</keyword>
<feature type="transmembrane region" description="Helical" evidence="2">
    <location>
        <begin position="226"/>
        <end position="244"/>
    </location>
</feature>
<proteinExistence type="predicted"/>
<dbReference type="InterPro" id="IPR016181">
    <property type="entry name" value="Acyl_CoA_acyltransferase"/>
</dbReference>
<feature type="domain" description="N-acetyltransferase" evidence="3">
    <location>
        <begin position="228"/>
        <end position="384"/>
    </location>
</feature>
<dbReference type="AlphaFoldDB" id="A0A803JGE0"/>
<keyword evidence="2" id="KW-0812">Transmembrane</keyword>
<dbReference type="PANTHER" id="PTHR13947">
    <property type="entry name" value="GNAT FAMILY N-ACETYLTRANSFERASE"/>
    <property type="match status" value="1"/>
</dbReference>
<dbReference type="GeneTree" id="ENSGT00950000182932"/>
<keyword evidence="1" id="KW-0808">Transferase</keyword>
<dbReference type="InParanoid" id="A0A803JGE0"/>
<evidence type="ECO:0000259" key="3">
    <source>
        <dbReference type="PROSITE" id="PS51186"/>
    </source>
</evidence>
<reference evidence="4" key="1">
    <citation type="journal article" date="2010" name="Science">
        <title>The genome of the Western clawed frog Xenopus tropicalis.</title>
        <authorList>
            <person name="Hellsten U."/>
            <person name="Harland R.M."/>
            <person name="Gilchrist M.J."/>
            <person name="Hendrix D."/>
            <person name="Jurka J."/>
            <person name="Kapitonov V."/>
            <person name="Ovcharenko I."/>
            <person name="Putnam N.H."/>
            <person name="Shu S."/>
            <person name="Taher L."/>
            <person name="Blitz I.L."/>
            <person name="Blumberg B."/>
            <person name="Dichmann D.S."/>
            <person name="Dubchak I."/>
            <person name="Amaya E."/>
            <person name="Detter J.C."/>
            <person name="Fletcher R."/>
            <person name="Gerhard D.S."/>
            <person name="Goodstein D."/>
            <person name="Graves T."/>
            <person name="Grigoriev I.V."/>
            <person name="Grimwood J."/>
            <person name="Kawashima T."/>
            <person name="Lindquist E."/>
            <person name="Lucas S.M."/>
            <person name="Mead P.E."/>
            <person name="Mitros T."/>
            <person name="Ogino H."/>
            <person name="Ohta Y."/>
            <person name="Poliakov A.V."/>
            <person name="Pollet N."/>
            <person name="Robert J."/>
            <person name="Salamov A."/>
            <person name="Sater A.K."/>
            <person name="Schmutz J."/>
            <person name="Terry A."/>
            <person name="Vize P.D."/>
            <person name="Warren W.C."/>
            <person name="Wells D."/>
            <person name="Wills A."/>
            <person name="Wilson R.K."/>
            <person name="Zimmerman L.B."/>
            <person name="Zorn A.M."/>
            <person name="Grainger R."/>
            <person name="Grammer T."/>
            <person name="Khokha M.K."/>
            <person name="Richardson P.M."/>
            <person name="Rokhsar D.S."/>
        </authorList>
    </citation>
    <scope>NUCLEOTIDE SEQUENCE [LARGE SCALE GENOMIC DNA]</scope>
    <source>
        <strain evidence="4">Nigerian</strain>
    </source>
</reference>
<organism evidence="4">
    <name type="scientific">Xenopus tropicalis</name>
    <name type="common">Western clawed frog</name>
    <name type="synonym">Silurana tropicalis</name>
    <dbReference type="NCBI Taxonomy" id="8364"/>
    <lineage>
        <taxon>Eukaryota</taxon>
        <taxon>Metazoa</taxon>
        <taxon>Chordata</taxon>
        <taxon>Craniata</taxon>
        <taxon>Vertebrata</taxon>
        <taxon>Euteleostomi</taxon>
        <taxon>Amphibia</taxon>
        <taxon>Batrachia</taxon>
        <taxon>Anura</taxon>
        <taxon>Pipoidea</taxon>
        <taxon>Pipidae</taxon>
        <taxon>Xenopodinae</taxon>
        <taxon>Xenopus</taxon>
        <taxon>Silurana</taxon>
    </lineage>
</organism>
<dbReference type="CDD" id="cd04301">
    <property type="entry name" value="NAT_SF"/>
    <property type="match status" value="2"/>
</dbReference>
<evidence type="ECO:0000256" key="1">
    <source>
        <dbReference type="ARBA" id="ARBA00022679"/>
    </source>
</evidence>
<accession>A0A803JGE0</accession>
<evidence type="ECO:0000256" key="2">
    <source>
        <dbReference type="SAM" id="Phobius"/>
    </source>
</evidence>
<dbReference type="Gene3D" id="3.40.630.30">
    <property type="match status" value="2"/>
</dbReference>
<feature type="domain" description="N-acetyltransferase" evidence="3">
    <location>
        <begin position="62"/>
        <end position="206"/>
    </location>
</feature>
<dbReference type="Ensembl" id="ENSXETT00000116599">
    <property type="protein sequence ID" value="ENSXETP00000106983"/>
    <property type="gene ID" value="ENSXETG00000047719"/>
</dbReference>
<keyword evidence="2" id="KW-0472">Membrane</keyword>
<feature type="transmembrane region" description="Helical" evidence="2">
    <location>
        <begin position="35"/>
        <end position="54"/>
    </location>
</feature>
<reference evidence="4" key="2">
    <citation type="submission" date="2021-03" db="UniProtKB">
        <authorList>
            <consortium name="Ensembl"/>
        </authorList>
    </citation>
    <scope>IDENTIFICATION</scope>
</reference>
<dbReference type="InterPro" id="IPR050769">
    <property type="entry name" value="NAT_camello-type"/>
</dbReference>
<feature type="transmembrane region" description="Helical" evidence="2">
    <location>
        <begin position="60"/>
        <end position="78"/>
    </location>
</feature>
<dbReference type="PANTHER" id="PTHR13947:SF61">
    <property type="entry name" value="N-ACETYLTRANSFERASE CAMELLO-RELATED"/>
    <property type="match status" value="1"/>
</dbReference>
<dbReference type="SUPFAM" id="SSF55729">
    <property type="entry name" value="Acyl-CoA N-acyltransferases (Nat)"/>
    <property type="match status" value="2"/>
</dbReference>
<dbReference type="Pfam" id="PF00583">
    <property type="entry name" value="Acetyltransf_1"/>
    <property type="match status" value="2"/>
</dbReference>
<gene>
    <name evidence="4" type="primary">nat8.5</name>
</gene>
<dbReference type="InterPro" id="IPR000182">
    <property type="entry name" value="GNAT_dom"/>
</dbReference>
<name>A0A803JGE0_XENTR</name>
<feature type="transmembrane region" description="Helical" evidence="2">
    <location>
        <begin position="201"/>
        <end position="220"/>
    </location>
</feature>
<dbReference type="PROSITE" id="PS51186">
    <property type="entry name" value="GNAT"/>
    <property type="match status" value="2"/>
</dbReference>
<sequence length="386" mass="43905">MGSFSIRKYRKKDYAAVCHLFAEGTMEHFPAACLYVLKAPRVYVTLLLLFASMLLGTKSYILSFTCLAAILAGGWWVINSKFHNYVIEIQREDLQDTETTYMVRSNSCFWVAESDGKVVGMVAAQPSEESEDEMVLKRLCVGRDHRRKGIAKALCLKIYVPLEWAAMGSFSIRKYRKKDYAAVCHLFAEGTMEHFPAACLYVLKAPRVYVTLLLLFASMLLGTKSYILSFTCLAAILAGGWWVINSKYHHYVIQIQREDLQDIEKTYMVRSNSCFWVAESDGKVVGMVAAQPSEESEDEMVLKRLCVGRDHRRKGIAKALCLKVIGFAKECGYKAVCLETDIIQYSAQKLYQRIGFEKYHLEVHQGLFGKCTTFSSLYYKYTVTNS</sequence>